<feature type="region of interest" description="Disordered" evidence="1">
    <location>
        <begin position="1"/>
        <end position="31"/>
    </location>
</feature>
<dbReference type="EMBL" id="JBAHYK010000014">
    <property type="protein sequence ID" value="KAL0581222.1"/>
    <property type="molecule type" value="Genomic_DNA"/>
</dbReference>
<evidence type="ECO:0000313" key="3">
    <source>
        <dbReference type="EMBL" id="KAL0581222.1"/>
    </source>
</evidence>
<dbReference type="Pfam" id="PF00248">
    <property type="entry name" value="Aldo_ket_red"/>
    <property type="match status" value="1"/>
</dbReference>
<evidence type="ECO:0000259" key="2">
    <source>
        <dbReference type="Pfam" id="PF00248"/>
    </source>
</evidence>
<evidence type="ECO:0000313" key="4">
    <source>
        <dbReference type="Proteomes" id="UP001465976"/>
    </source>
</evidence>
<dbReference type="Proteomes" id="UP001465976">
    <property type="component" value="Unassembled WGS sequence"/>
</dbReference>
<evidence type="ECO:0000256" key="1">
    <source>
        <dbReference type="SAM" id="MobiDB-lite"/>
    </source>
</evidence>
<keyword evidence="4" id="KW-1185">Reference proteome</keyword>
<name>A0ABR3G087_9AGAR</name>
<sequence length="386" mass="42905">MSSLEPPPVSLNVPNDILPDEAEDQPTPGLPINTVGGPLNLPGLVFGAGTFSNQYNTDSILASLAPVRTVRLALRYGIRAFDTSVYYGPSEIILGNALKTIEKEFPRSSYQLLTKCGRFGVSNFDYTPSRIRNSVMQSLERLQTDYLDVVYLHDTEFVANEVTPRKTGQHTLALTDEKAEYGLKEGDEGVVHGEGDQKILDAYAELRKMKEEGLIKYIGLTGYPVATLLRLALLILHTAPYQPVDVVMSYSHLNLQDSLFADFAPHFRERARVGQLLNASPFSMGLLSPSIPPWHPATPELRDAIQRVREDNGGDIVDLSLGYAIRRSAELGIPLVAGFSKPQEVHQCVRNWRELKAGDEQRGEKEERARQILKEAGFLDWSWSSP</sequence>
<dbReference type="Gene3D" id="3.20.20.100">
    <property type="entry name" value="NADP-dependent oxidoreductase domain"/>
    <property type="match status" value="1"/>
</dbReference>
<reference evidence="3 4" key="1">
    <citation type="submission" date="2024-02" db="EMBL/GenBank/DDBJ databases">
        <title>A draft genome for the cacao thread blight pathogen Marasmius crinis-equi.</title>
        <authorList>
            <person name="Cohen S.P."/>
            <person name="Baruah I.K."/>
            <person name="Amoako-Attah I."/>
            <person name="Bukari Y."/>
            <person name="Meinhardt L.W."/>
            <person name="Bailey B.A."/>
        </authorList>
    </citation>
    <scope>NUCLEOTIDE SEQUENCE [LARGE SCALE GENOMIC DNA]</scope>
    <source>
        <strain evidence="3 4">GH-76</strain>
    </source>
</reference>
<dbReference type="InterPro" id="IPR036812">
    <property type="entry name" value="NAD(P)_OxRdtase_dom_sf"/>
</dbReference>
<comment type="caution">
    <text evidence="3">The sequence shown here is derived from an EMBL/GenBank/DDBJ whole genome shotgun (WGS) entry which is preliminary data.</text>
</comment>
<gene>
    <name evidence="3" type="ORF">V5O48_000810</name>
</gene>
<proteinExistence type="predicted"/>
<dbReference type="PANTHER" id="PTHR42686:SF1">
    <property type="entry name" value="GH17980P-RELATED"/>
    <property type="match status" value="1"/>
</dbReference>
<organism evidence="3 4">
    <name type="scientific">Marasmius crinis-equi</name>
    <dbReference type="NCBI Taxonomy" id="585013"/>
    <lineage>
        <taxon>Eukaryota</taxon>
        <taxon>Fungi</taxon>
        <taxon>Dikarya</taxon>
        <taxon>Basidiomycota</taxon>
        <taxon>Agaricomycotina</taxon>
        <taxon>Agaricomycetes</taxon>
        <taxon>Agaricomycetidae</taxon>
        <taxon>Agaricales</taxon>
        <taxon>Marasmiineae</taxon>
        <taxon>Marasmiaceae</taxon>
        <taxon>Marasmius</taxon>
    </lineage>
</organism>
<dbReference type="InterPro" id="IPR020471">
    <property type="entry name" value="AKR"/>
</dbReference>
<protein>
    <recommendedName>
        <fullName evidence="2">NADP-dependent oxidoreductase domain-containing protein</fullName>
    </recommendedName>
</protein>
<dbReference type="SUPFAM" id="SSF51430">
    <property type="entry name" value="NAD(P)-linked oxidoreductase"/>
    <property type="match status" value="1"/>
</dbReference>
<dbReference type="InterPro" id="IPR023210">
    <property type="entry name" value="NADP_OxRdtase_dom"/>
</dbReference>
<accession>A0ABR3G087</accession>
<dbReference type="PANTHER" id="PTHR42686">
    <property type="entry name" value="GH17980P-RELATED"/>
    <property type="match status" value="1"/>
</dbReference>
<feature type="domain" description="NADP-dependent oxidoreductase" evidence="2">
    <location>
        <begin position="44"/>
        <end position="352"/>
    </location>
</feature>